<evidence type="ECO:0000256" key="3">
    <source>
        <dbReference type="ARBA" id="ARBA00022475"/>
    </source>
</evidence>
<gene>
    <name evidence="9" type="ORF">SAMN04515677_101313</name>
</gene>
<name>A0A1G9IMM1_9FIRM</name>
<feature type="transmembrane region" description="Helical" evidence="7">
    <location>
        <begin position="139"/>
        <end position="158"/>
    </location>
</feature>
<evidence type="ECO:0000259" key="8">
    <source>
        <dbReference type="PROSITE" id="PS50928"/>
    </source>
</evidence>
<proteinExistence type="inferred from homology"/>
<dbReference type="RefSeq" id="WP_092722180.1">
    <property type="nucleotide sequence ID" value="NZ_FNGW01000001.1"/>
</dbReference>
<feature type="transmembrane region" description="Helical" evidence="7">
    <location>
        <begin position="179"/>
        <end position="204"/>
    </location>
</feature>
<dbReference type="Pfam" id="PF00528">
    <property type="entry name" value="BPD_transp_1"/>
    <property type="match status" value="1"/>
</dbReference>
<evidence type="ECO:0000256" key="7">
    <source>
        <dbReference type="RuleBase" id="RU363032"/>
    </source>
</evidence>
<dbReference type="PANTHER" id="PTHR43744">
    <property type="entry name" value="ABC TRANSPORTER PERMEASE PROTEIN MG189-RELATED-RELATED"/>
    <property type="match status" value="1"/>
</dbReference>
<dbReference type="STRING" id="1121325.SAMN04515677_101313"/>
<feature type="transmembrane region" description="Helical" evidence="7">
    <location>
        <begin position="100"/>
        <end position="119"/>
    </location>
</feature>
<dbReference type="Gene3D" id="1.10.3720.10">
    <property type="entry name" value="MetI-like"/>
    <property type="match status" value="1"/>
</dbReference>
<reference evidence="9 10" key="1">
    <citation type="submission" date="2016-10" db="EMBL/GenBank/DDBJ databases">
        <authorList>
            <person name="de Groot N.N."/>
        </authorList>
    </citation>
    <scope>NUCLEOTIDE SEQUENCE [LARGE SCALE GENOMIC DNA]</scope>
    <source>
        <strain evidence="9 10">DSM 797</strain>
    </source>
</reference>
<keyword evidence="5 7" id="KW-1133">Transmembrane helix</keyword>
<keyword evidence="2 7" id="KW-0813">Transport</keyword>
<keyword evidence="4 7" id="KW-0812">Transmembrane</keyword>
<dbReference type="EMBL" id="FNGW01000001">
    <property type="protein sequence ID" value="SDL26508.1"/>
    <property type="molecule type" value="Genomic_DNA"/>
</dbReference>
<dbReference type="SUPFAM" id="SSF161098">
    <property type="entry name" value="MetI-like"/>
    <property type="match status" value="1"/>
</dbReference>
<organism evidence="9 10">
    <name type="scientific">Romboutsia lituseburensis DSM 797</name>
    <dbReference type="NCBI Taxonomy" id="1121325"/>
    <lineage>
        <taxon>Bacteria</taxon>
        <taxon>Bacillati</taxon>
        <taxon>Bacillota</taxon>
        <taxon>Clostridia</taxon>
        <taxon>Peptostreptococcales</taxon>
        <taxon>Peptostreptococcaceae</taxon>
        <taxon>Romboutsia</taxon>
    </lineage>
</organism>
<keyword evidence="6 7" id="KW-0472">Membrane</keyword>
<evidence type="ECO:0000256" key="6">
    <source>
        <dbReference type="ARBA" id="ARBA00023136"/>
    </source>
</evidence>
<evidence type="ECO:0000256" key="4">
    <source>
        <dbReference type="ARBA" id="ARBA00022692"/>
    </source>
</evidence>
<dbReference type="PROSITE" id="PS50928">
    <property type="entry name" value="ABC_TM1"/>
    <property type="match status" value="1"/>
</dbReference>
<dbReference type="Proteomes" id="UP000199068">
    <property type="component" value="Unassembled WGS sequence"/>
</dbReference>
<feature type="transmembrane region" description="Helical" evidence="7">
    <location>
        <begin position="12"/>
        <end position="33"/>
    </location>
</feature>
<evidence type="ECO:0000313" key="9">
    <source>
        <dbReference type="EMBL" id="SDL26508.1"/>
    </source>
</evidence>
<comment type="subcellular location">
    <subcellularLocation>
        <location evidence="1 7">Cell membrane</location>
        <topology evidence="1 7">Multi-pass membrane protein</topology>
    </subcellularLocation>
</comment>
<evidence type="ECO:0000256" key="5">
    <source>
        <dbReference type="ARBA" id="ARBA00022989"/>
    </source>
</evidence>
<keyword evidence="10" id="KW-1185">Reference proteome</keyword>
<dbReference type="GO" id="GO:0055085">
    <property type="term" value="P:transmembrane transport"/>
    <property type="evidence" value="ECO:0007669"/>
    <property type="project" value="InterPro"/>
</dbReference>
<protein>
    <submittedName>
        <fullName evidence="9">Carbohydrate ABC transporter membrane protein 2, CUT1 family</fullName>
    </submittedName>
</protein>
<dbReference type="CDD" id="cd06261">
    <property type="entry name" value="TM_PBP2"/>
    <property type="match status" value="1"/>
</dbReference>
<evidence type="ECO:0000256" key="2">
    <source>
        <dbReference type="ARBA" id="ARBA00022448"/>
    </source>
</evidence>
<dbReference type="PANTHER" id="PTHR43744:SF12">
    <property type="entry name" value="ABC TRANSPORTER PERMEASE PROTEIN MG189-RELATED"/>
    <property type="match status" value="1"/>
</dbReference>
<dbReference type="AlphaFoldDB" id="A0A1G9IMM1"/>
<feature type="domain" description="ABC transmembrane type-1" evidence="8">
    <location>
        <begin position="68"/>
        <end position="258"/>
    </location>
</feature>
<accession>A0A1G9IMM1</accession>
<keyword evidence="3" id="KW-1003">Cell membrane</keyword>
<comment type="similarity">
    <text evidence="7">Belongs to the binding-protein-dependent transport system permease family.</text>
</comment>
<feature type="transmembrane region" description="Helical" evidence="7">
    <location>
        <begin position="72"/>
        <end position="93"/>
    </location>
</feature>
<dbReference type="InterPro" id="IPR035906">
    <property type="entry name" value="MetI-like_sf"/>
</dbReference>
<dbReference type="GO" id="GO:0005886">
    <property type="term" value="C:plasma membrane"/>
    <property type="evidence" value="ECO:0007669"/>
    <property type="project" value="UniProtKB-SubCell"/>
</dbReference>
<dbReference type="InterPro" id="IPR000515">
    <property type="entry name" value="MetI-like"/>
</dbReference>
<evidence type="ECO:0000313" key="10">
    <source>
        <dbReference type="Proteomes" id="UP000199068"/>
    </source>
</evidence>
<evidence type="ECO:0000256" key="1">
    <source>
        <dbReference type="ARBA" id="ARBA00004651"/>
    </source>
</evidence>
<sequence>MKNKVSKWGMNILGVILAIICLSPFYIVIVNSFKSKGELFESTLALPKAANIDNYTNAWEKLDFIKVLGNSLFITIISVLFIILFASMAAWMLQRTNSKICNIILVILVASMLVTFQSIMLPLVNIMGKLNLLNVPGIIFMYIGFGSASAIFLYHGFVKSIPKELDEAALIDGCNKWQTFRYIIFPLLKPISITVAILNTVWIWNDFLLPSLVINTPQTRTIPLSMFFFFGQYTKQWDLALAGLVLTIIPVLVFYFFAQKHIIKSVTSGSIK</sequence>
<feature type="transmembrane region" description="Helical" evidence="7">
    <location>
        <begin position="239"/>
        <end position="258"/>
    </location>
</feature>